<dbReference type="InterPro" id="IPR035965">
    <property type="entry name" value="PAS-like_dom_sf"/>
</dbReference>
<dbReference type="eggNOG" id="COG2199">
    <property type="taxonomic scope" value="Bacteria"/>
</dbReference>
<dbReference type="SUPFAM" id="SSF55073">
    <property type="entry name" value="Nucleotide cyclase"/>
    <property type="match status" value="1"/>
</dbReference>
<organism evidence="3 4">
    <name type="scientific">Allokutzneria albata</name>
    <name type="common">Kibdelosporangium albatum</name>
    <dbReference type="NCBI Taxonomy" id="211114"/>
    <lineage>
        <taxon>Bacteria</taxon>
        <taxon>Bacillati</taxon>
        <taxon>Actinomycetota</taxon>
        <taxon>Actinomycetes</taxon>
        <taxon>Pseudonocardiales</taxon>
        <taxon>Pseudonocardiaceae</taxon>
        <taxon>Allokutzneria</taxon>
    </lineage>
</organism>
<dbReference type="PROSITE" id="PS50887">
    <property type="entry name" value="GGDEF"/>
    <property type="match status" value="1"/>
</dbReference>
<evidence type="ECO:0000313" key="4">
    <source>
        <dbReference type="Proteomes" id="UP000183376"/>
    </source>
</evidence>
<dbReference type="InterPro" id="IPR043128">
    <property type="entry name" value="Rev_trsase/Diguanyl_cyclase"/>
</dbReference>
<proteinExistence type="predicted"/>
<dbReference type="CDD" id="cd01949">
    <property type="entry name" value="GGDEF"/>
    <property type="match status" value="1"/>
</dbReference>
<dbReference type="STRING" id="211114.SAMN04489726_5711"/>
<keyword evidence="4" id="KW-1185">Reference proteome</keyword>
<dbReference type="InterPro" id="IPR029787">
    <property type="entry name" value="Nucleotide_cyclase"/>
</dbReference>
<evidence type="ECO:0000259" key="1">
    <source>
        <dbReference type="PROSITE" id="PS50112"/>
    </source>
</evidence>
<protein>
    <submittedName>
        <fullName evidence="3">Diguanylate cyclase (GGDEF) domain-containing protein</fullName>
    </submittedName>
</protein>
<dbReference type="InterPro" id="IPR000160">
    <property type="entry name" value="GGDEF_dom"/>
</dbReference>
<evidence type="ECO:0000313" key="3">
    <source>
        <dbReference type="EMBL" id="SDN24883.1"/>
    </source>
</evidence>
<dbReference type="InterPro" id="IPR000014">
    <property type="entry name" value="PAS"/>
</dbReference>
<dbReference type="PANTHER" id="PTHR44757">
    <property type="entry name" value="DIGUANYLATE CYCLASE DGCP"/>
    <property type="match status" value="1"/>
</dbReference>
<dbReference type="Pfam" id="PF00990">
    <property type="entry name" value="GGDEF"/>
    <property type="match status" value="1"/>
</dbReference>
<dbReference type="AlphaFoldDB" id="A0A1G9ZW26"/>
<name>A0A1G9ZW26_ALLAB</name>
<dbReference type="InterPro" id="IPR052155">
    <property type="entry name" value="Biofilm_reg_signaling"/>
</dbReference>
<dbReference type="SUPFAM" id="SSF55785">
    <property type="entry name" value="PYP-like sensor domain (PAS domain)"/>
    <property type="match status" value="1"/>
</dbReference>
<gene>
    <name evidence="3" type="ORF">SAMN04489726_5711</name>
</gene>
<dbReference type="SMART" id="SM00267">
    <property type="entry name" value="GGDEF"/>
    <property type="match status" value="1"/>
</dbReference>
<dbReference type="Proteomes" id="UP000183376">
    <property type="component" value="Chromosome I"/>
</dbReference>
<sequence length="285" mass="30764">MTVQMDSTAAPTTPAVWDELVSELPVGLVLQDEHGDVLAANQLAGSLLGLSRAELLSGRRPDGWRSFDDSGAPLPKPSELSAQVLRTGAQLSLAVLVEHAGLAHTRLWVEFTPVRHRGRGCVLIQLNPVHDDMPHSRGLLDSLTGLPGRALLLDRLQQALTRARTLGTLATLVLVDVHHLAKVNTEYGFDKGDELLAVLGGRLRAGVRADHTVARYGGDEFAVVAEHPNGDGAAIADRVRELAERPVRMGKGRALRPELRVSWVTSDGKAPLLSVLDCVEKRLHH</sequence>
<dbReference type="EMBL" id="LT629701">
    <property type="protein sequence ID" value="SDN24883.1"/>
    <property type="molecule type" value="Genomic_DNA"/>
</dbReference>
<dbReference type="NCBIfam" id="TIGR00254">
    <property type="entry name" value="GGDEF"/>
    <property type="match status" value="1"/>
</dbReference>
<dbReference type="CDD" id="cd00130">
    <property type="entry name" value="PAS"/>
    <property type="match status" value="1"/>
</dbReference>
<dbReference type="OrthoDB" id="3684733at2"/>
<dbReference type="RefSeq" id="WP_030427832.1">
    <property type="nucleotide sequence ID" value="NZ_JOEF01000003.1"/>
</dbReference>
<dbReference type="PROSITE" id="PS50112">
    <property type="entry name" value="PAS"/>
    <property type="match status" value="1"/>
</dbReference>
<dbReference type="Gene3D" id="3.30.70.270">
    <property type="match status" value="1"/>
</dbReference>
<accession>A0A1G9ZW26</accession>
<feature type="domain" description="GGDEF" evidence="2">
    <location>
        <begin position="168"/>
        <end position="285"/>
    </location>
</feature>
<feature type="domain" description="PAS" evidence="1">
    <location>
        <begin position="13"/>
        <end position="57"/>
    </location>
</feature>
<dbReference type="PANTHER" id="PTHR44757:SF2">
    <property type="entry name" value="BIOFILM ARCHITECTURE MAINTENANCE PROTEIN MBAA"/>
    <property type="match status" value="1"/>
</dbReference>
<reference evidence="3 4" key="1">
    <citation type="submission" date="2016-10" db="EMBL/GenBank/DDBJ databases">
        <authorList>
            <person name="de Groot N.N."/>
        </authorList>
    </citation>
    <scope>NUCLEOTIDE SEQUENCE [LARGE SCALE GENOMIC DNA]</scope>
    <source>
        <strain evidence="3 4">DSM 44149</strain>
    </source>
</reference>
<evidence type="ECO:0000259" key="2">
    <source>
        <dbReference type="PROSITE" id="PS50887"/>
    </source>
</evidence>
<dbReference type="Gene3D" id="3.30.450.20">
    <property type="entry name" value="PAS domain"/>
    <property type="match status" value="1"/>
</dbReference>